<dbReference type="InterPro" id="IPR036894">
    <property type="entry name" value="YbaB-like_sf"/>
</dbReference>
<dbReference type="SUPFAM" id="SSF82607">
    <property type="entry name" value="YbaB-like"/>
    <property type="match status" value="1"/>
</dbReference>
<comment type="similarity">
    <text evidence="2">Belongs to the YbaB/EbfC family.</text>
</comment>
<protein>
    <recommendedName>
        <fullName evidence="2">Nucleoid-associated protein D1224_05065</fullName>
    </recommendedName>
</protein>
<dbReference type="InterPro" id="IPR004401">
    <property type="entry name" value="YbaB/EbfC"/>
</dbReference>
<keyword evidence="3" id="KW-0175">Coiled coil</keyword>
<evidence type="ECO:0000313" key="4">
    <source>
        <dbReference type="EMBL" id="RIJ23633.1"/>
    </source>
</evidence>
<dbReference type="EMBL" id="QWGB01000005">
    <property type="protein sequence ID" value="RIJ23633.1"/>
    <property type="molecule type" value="Genomic_DNA"/>
</dbReference>
<evidence type="ECO:0000313" key="5">
    <source>
        <dbReference type="Proteomes" id="UP000265431"/>
    </source>
</evidence>
<name>A0A399QXX4_9PROT</name>
<evidence type="ECO:0000256" key="2">
    <source>
        <dbReference type="HAMAP-Rule" id="MF_00274"/>
    </source>
</evidence>
<organism evidence="4 5">
    <name type="scientific">Henriciella barbarensis</name>
    <dbReference type="NCBI Taxonomy" id="86342"/>
    <lineage>
        <taxon>Bacteria</taxon>
        <taxon>Pseudomonadati</taxon>
        <taxon>Pseudomonadota</taxon>
        <taxon>Alphaproteobacteria</taxon>
        <taxon>Hyphomonadales</taxon>
        <taxon>Hyphomonadaceae</taxon>
        <taxon>Henriciella</taxon>
    </lineage>
</organism>
<dbReference type="GO" id="GO:0005829">
    <property type="term" value="C:cytosol"/>
    <property type="evidence" value="ECO:0007669"/>
    <property type="project" value="TreeGrafter"/>
</dbReference>
<comment type="subcellular location">
    <subcellularLocation>
        <location evidence="2">Cytoplasm</location>
        <location evidence="2">Nucleoid</location>
    </subcellularLocation>
</comment>
<keyword evidence="2" id="KW-0963">Cytoplasm</keyword>
<feature type="coiled-coil region" evidence="3">
    <location>
        <begin position="1"/>
        <end position="31"/>
    </location>
</feature>
<evidence type="ECO:0000256" key="3">
    <source>
        <dbReference type="SAM" id="Coils"/>
    </source>
</evidence>
<dbReference type="NCBIfam" id="TIGR00103">
    <property type="entry name" value="DNA_YbaB_EbfC"/>
    <property type="match status" value="1"/>
</dbReference>
<sequence>MKDLSKIMQQAQEMQAKMQEAQQKIEQIEAEGIAGAGLVKVRLRGKGEMVSLSIDPSLLEDEAEIIEDLVKAAHGDARKRLDEEMEKAMKEATSGFGGMMPGFKMPF</sequence>
<comment type="function">
    <text evidence="2">Binds to DNA and alters its conformation. May be involved in regulation of gene expression, nucleoid organization and DNA protection.</text>
</comment>
<proteinExistence type="inferred from homology"/>
<gene>
    <name evidence="4" type="ORF">D1224_05065</name>
</gene>
<dbReference type="Pfam" id="PF02575">
    <property type="entry name" value="YbaB_DNA_bd"/>
    <property type="match status" value="1"/>
</dbReference>
<dbReference type="Gene3D" id="3.30.1310.10">
    <property type="entry name" value="Nucleoid-associated protein YbaB-like domain"/>
    <property type="match status" value="1"/>
</dbReference>
<dbReference type="GO" id="GO:0043590">
    <property type="term" value="C:bacterial nucleoid"/>
    <property type="evidence" value="ECO:0007669"/>
    <property type="project" value="UniProtKB-UniRule"/>
</dbReference>
<accession>A0A399QXX4</accession>
<dbReference type="PANTHER" id="PTHR33449:SF1">
    <property type="entry name" value="NUCLEOID-ASSOCIATED PROTEIN YBAB"/>
    <property type="match status" value="1"/>
</dbReference>
<dbReference type="AlphaFoldDB" id="A0A399QXX4"/>
<comment type="subunit">
    <text evidence="2">Homodimer.</text>
</comment>
<dbReference type="HAMAP" id="MF_00274">
    <property type="entry name" value="DNA_YbaB_EbfC"/>
    <property type="match status" value="1"/>
</dbReference>
<dbReference type="PIRSF" id="PIRSF004555">
    <property type="entry name" value="UCP004555"/>
    <property type="match status" value="1"/>
</dbReference>
<dbReference type="GO" id="GO:0003677">
    <property type="term" value="F:DNA binding"/>
    <property type="evidence" value="ECO:0007669"/>
    <property type="project" value="UniProtKB-UniRule"/>
</dbReference>
<reference evidence="4 5" key="1">
    <citation type="submission" date="2018-08" db="EMBL/GenBank/DDBJ databases">
        <title>Henriciella mobilis sp. nov., isolated from seawater.</title>
        <authorList>
            <person name="Cheng H."/>
            <person name="Wu Y.-H."/>
            <person name="Xu X.-W."/>
            <person name="Guo L.-L."/>
        </authorList>
    </citation>
    <scope>NUCLEOTIDE SEQUENCE [LARGE SCALE GENOMIC DNA]</scope>
    <source>
        <strain evidence="4 5">CCUG66934</strain>
    </source>
</reference>
<evidence type="ECO:0000256" key="1">
    <source>
        <dbReference type="ARBA" id="ARBA00023125"/>
    </source>
</evidence>
<dbReference type="Proteomes" id="UP000265431">
    <property type="component" value="Unassembled WGS sequence"/>
</dbReference>
<comment type="caution">
    <text evidence="4">The sequence shown here is derived from an EMBL/GenBank/DDBJ whole genome shotgun (WGS) entry which is preliminary data.</text>
</comment>
<keyword evidence="5" id="KW-1185">Reference proteome</keyword>
<keyword evidence="1 2" id="KW-0238">DNA-binding</keyword>
<dbReference type="RefSeq" id="WP_119378823.1">
    <property type="nucleotide sequence ID" value="NZ_QWGB01000005.1"/>
</dbReference>
<dbReference type="PANTHER" id="PTHR33449">
    <property type="entry name" value="NUCLEOID-ASSOCIATED PROTEIN YBAB"/>
    <property type="match status" value="1"/>
</dbReference>